<name>Q9WZH7_THEMA</name>
<dbReference type="InParanoid" id="Q9WZH7"/>
<dbReference type="OrthoDB" id="9794382at2"/>
<evidence type="ECO:0000256" key="4">
    <source>
        <dbReference type="ARBA" id="ARBA00022500"/>
    </source>
</evidence>
<evidence type="ECO:0000256" key="1">
    <source>
        <dbReference type="ARBA" id="ARBA00004496"/>
    </source>
</evidence>
<dbReference type="PANTHER" id="PTHR22617">
    <property type="entry name" value="CHEMOTAXIS SENSOR HISTIDINE KINASE-RELATED"/>
    <property type="match status" value="1"/>
</dbReference>
<dbReference type="SUPFAM" id="SSF50341">
    <property type="entry name" value="CheW-like"/>
    <property type="match status" value="1"/>
</dbReference>
<dbReference type="GO" id="GO:0005829">
    <property type="term" value="C:cytosol"/>
    <property type="evidence" value="ECO:0000318"/>
    <property type="project" value="GO_Central"/>
</dbReference>
<comment type="subcellular location">
    <subcellularLocation>
        <location evidence="1">Cytoplasm</location>
    </subcellularLocation>
</comment>
<dbReference type="InterPro" id="IPR039315">
    <property type="entry name" value="CheW"/>
</dbReference>
<dbReference type="Gene3D" id="2.40.50.180">
    <property type="entry name" value="CheA-289, Domain 4"/>
    <property type="match status" value="1"/>
</dbReference>
<dbReference type="SMART" id="SM00260">
    <property type="entry name" value="CheW"/>
    <property type="match status" value="1"/>
</dbReference>
<dbReference type="Proteomes" id="UP000008183">
    <property type="component" value="Chromosome"/>
</dbReference>
<gene>
    <name evidence="6" type="ordered locus">TM_0718</name>
</gene>
<accession>Q9WZH7</accession>
<sequence length="152" mass="17066">MKMELKVVTFKLGNQVFGVDIMKVESIVEVEKIVPVPETAEYIEGVMNLRGKIIPVVNLRKKFKMPDMEDKKRAKIIVSMVKNTLIGFLVDDVSEVLTLTESDIEQPPQNLAGKGKNYILGLAKVRDDIVIILNIEEVLTSEELVEISNINV</sequence>
<dbReference type="AlphaFoldDB" id="Q9WZH7"/>
<dbReference type="GO" id="GO:0006935">
    <property type="term" value="P:chemotaxis"/>
    <property type="evidence" value="ECO:0000318"/>
    <property type="project" value="GO_Central"/>
</dbReference>
<evidence type="ECO:0000256" key="2">
    <source>
        <dbReference type="ARBA" id="ARBA00021483"/>
    </source>
</evidence>
<dbReference type="KEGG" id="tma:TM0718"/>
<dbReference type="InterPro" id="IPR036061">
    <property type="entry name" value="CheW-like_dom_sf"/>
</dbReference>
<dbReference type="EMBL" id="AE000512">
    <property type="protein sequence ID" value="AAD35800.1"/>
    <property type="molecule type" value="Genomic_DNA"/>
</dbReference>
<dbReference type="PROSITE" id="PS50851">
    <property type="entry name" value="CHEW"/>
    <property type="match status" value="1"/>
</dbReference>
<dbReference type="FunFam" id="2.40.50.180:FF:000002">
    <property type="entry name" value="Chemotaxis protein CheW"/>
    <property type="match status" value="1"/>
</dbReference>
<protein>
    <recommendedName>
        <fullName evidence="2">Chemotaxis protein CheW</fullName>
    </recommendedName>
</protein>
<proteinExistence type="predicted"/>
<dbReference type="InterPro" id="IPR002545">
    <property type="entry name" value="CheW-lke_dom"/>
</dbReference>
<feature type="domain" description="CheW-like" evidence="5">
    <location>
        <begin position="4"/>
        <end position="144"/>
    </location>
</feature>
<evidence type="ECO:0000256" key="3">
    <source>
        <dbReference type="ARBA" id="ARBA00022490"/>
    </source>
</evidence>
<keyword evidence="3" id="KW-0963">Cytoplasm</keyword>
<evidence type="ECO:0000313" key="7">
    <source>
        <dbReference type="Proteomes" id="UP000008183"/>
    </source>
</evidence>
<keyword evidence="7" id="KW-1185">Reference proteome</keyword>
<evidence type="ECO:0000259" key="5">
    <source>
        <dbReference type="PROSITE" id="PS50851"/>
    </source>
</evidence>
<dbReference type="PANTHER" id="PTHR22617:SF23">
    <property type="entry name" value="CHEMOTAXIS PROTEIN CHEW"/>
    <property type="match status" value="1"/>
</dbReference>
<reference evidence="6 7" key="1">
    <citation type="journal article" date="1999" name="Nature">
        <title>Evidence for lateral gene transfer between Archaea and Bacteria from genome sequence of Thermotoga maritima.</title>
        <authorList>
            <person name="Nelson K.E."/>
            <person name="Clayton R.A."/>
            <person name="Gill S.R."/>
            <person name="Gwinn M.L."/>
            <person name="Dodson R.J."/>
            <person name="Haft D.H."/>
            <person name="Hickey E.K."/>
            <person name="Peterson J.D."/>
            <person name="Nelson W.C."/>
            <person name="Ketchum K.A."/>
            <person name="McDonald L."/>
            <person name="Utterback T.R."/>
            <person name="Malek J.A."/>
            <person name="Linher K.D."/>
            <person name="Garrett M.M."/>
            <person name="Stewart A.M."/>
            <person name="Cotton M.D."/>
            <person name="Pratt M.S."/>
            <person name="Phillips C.A."/>
            <person name="Richardson D."/>
            <person name="Heidelberg J."/>
            <person name="Sutton G.G."/>
            <person name="Fleischmann R.D."/>
            <person name="White O."/>
            <person name="Salzberg S.L."/>
            <person name="Smith H.O."/>
            <person name="Venter J.C."/>
            <person name="Fraser C.M."/>
        </authorList>
    </citation>
    <scope>NUCLEOTIDE SEQUENCE [LARGE SCALE GENOMIC DNA]</scope>
    <source>
        <strain evidence="7">ATCC 43589 / DSM 3109 / JCM 10099 / NBRC 100826 / MSB8</strain>
    </source>
</reference>
<dbReference type="Gene3D" id="2.30.30.40">
    <property type="entry name" value="SH3 Domains"/>
    <property type="match status" value="1"/>
</dbReference>
<dbReference type="EnsemblBacteria" id="AAD35800">
    <property type="protein sequence ID" value="AAD35800"/>
    <property type="gene ID" value="TM_0718"/>
</dbReference>
<evidence type="ECO:0000313" key="6">
    <source>
        <dbReference type="EMBL" id="AAD35800.1"/>
    </source>
</evidence>
<dbReference type="FunCoup" id="Q9WZH7">
    <property type="interactions" value="108"/>
</dbReference>
<dbReference type="CDD" id="cd00732">
    <property type="entry name" value="CheW"/>
    <property type="match status" value="1"/>
</dbReference>
<organism evidence="6 7">
    <name type="scientific">Thermotoga maritima (strain ATCC 43589 / DSM 3109 / JCM 10099 / NBRC 100826 / MSB8)</name>
    <dbReference type="NCBI Taxonomy" id="243274"/>
    <lineage>
        <taxon>Bacteria</taxon>
        <taxon>Thermotogati</taxon>
        <taxon>Thermotogota</taxon>
        <taxon>Thermotogae</taxon>
        <taxon>Thermotogales</taxon>
        <taxon>Thermotogaceae</taxon>
        <taxon>Thermotoga</taxon>
    </lineage>
</organism>
<dbReference type="SMR" id="Q9WZH7"/>
<keyword evidence="4" id="KW-0145">Chemotaxis</keyword>
<dbReference type="PaxDb" id="243274-THEMA_01070"/>
<dbReference type="PATRIC" id="fig|243274.5.peg.731"/>
<dbReference type="DNASU" id="898385"/>
<dbReference type="Pfam" id="PF01584">
    <property type="entry name" value="CheW"/>
    <property type="match status" value="1"/>
</dbReference>
<dbReference type="PIR" id="D72341">
    <property type="entry name" value="D72341"/>
</dbReference>
<dbReference type="GO" id="GO:0007165">
    <property type="term" value="P:signal transduction"/>
    <property type="evidence" value="ECO:0007669"/>
    <property type="project" value="InterPro"/>
</dbReference>